<comment type="caution">
    <text evidence="2">The sequence shown here is derived from an EMBL/GenBank/DDBJ whole genome shotgun (WGS) entry which is preliminary data.</text>
</comment>
<keyword evidence="1" id="KW-0812">Transmembrane</keyword>
<name>A0A2I0JVM8_PUNGR</name>
<evidence type="ECO:0000313" key="3">
    <source>
        <dbReference type="Proteomes" id="UP000233551"/>
    </source>
</evidence>
<reference evidence="2 3" key="1">
    <citation type="submission" date="2017-11" db="EMBL/GenBank/DDBJ databases">
        <title>De-novo sequencing of pomegranate (Punica granatum L.) genome.</title>
        <authorList>
            <person name="Akparov Z."/>
            <person name="Amiraslanov A."/>
            <person name="Hajiyeva S."/>
            <person name="Abbasov M."/>
            <person name="Kaur K."/>
            <person name="Hamwieh A."/>
            <person name="Solovyev V."/>
            <person name="Salamov A."/>
            <person name="Braich B."/>
            <person name="Kosarev P."/>
            <person name="Mahmoud A."/>
            <person name="Hajiyev E."/>
            <person name="Babayeva S."/>
            <person name="Izzatullayeva V."/>
            <person name="Mammadov A."/>
            <person name="Mammadov A."/>
            <person name="Sharifova S."/>
            <person name="Ojaghi J."/>
            <person name="Eynullazada K."/>
            <person name="Bayramov B."/>
            <person name="Abdulazimova A."/>
            <person name="Shahmuradov I."/>
        </authorList>
    </citation>
    <scope>NUCLEOTIDE SEQUENCE [LARGE SCALE GENOMIC DNA]</scope>
    <source>
        <strain evidence="3">cv. AG2017</strain>
        <tissue evidence="2">Leaf</tissue>
    </source>
</reference>
<dbReference type="Proteomes" id="UP000233551">
    <property type="component" value="Unassembled WGS sequence"/>
</dbReference>
<dbReference type="EMBL" id="PGOL01001168">
    <property type="protein sequence ID" value="PKI60351.1"/>
    <property type="molecule type" value="Genomic_DNA"/>
</dbReference>
<keyword evidence="3" id="KW-1185">Reference proteome</keyword>
<gene>
    <name evidence="2" type="ORF">CRG98_019287</name>
</gene>
<keyword evidence="1" id="KW-1133">Transmembrane helix</keyword>
<accession>A0A2I0JVM8</accession>
<evidence type="ECO:0000256" key="1">
    <source>
        <dbReference type="SAM" id="Phobius"/>
    </source>
</evidence>
<proteinExistence type="predicted"/>
<feature type="transmembrane region" description="Helical" evidence="1">
    <location>
        <begin position="70"/>
        <end position="92"/>
    </location>
</feature>
<dbReference type="AlphaFoldDB" id="A0A2I0JVM8"/>
<sequence>MHKVITNNTTYCLICSLDLDNFGPTFKVLAHVNLRHILFPSSVISIIATIITPSPSLLQPPSLIHSSSTSIVTSTIVLCLLSSSTLVLFLLFPSTLVLLLHIGSSSISSAILSFSIILLIHYTLLLPLSTFIRLVVAAACAYHRD</sequence>
<protein>
    <submittedName>
        <fullName evidence="2">Uncharacterized protein</fullName>
    </submittedName>
</protein>
<evidence type="ECO:0000313" key="2">
    <source>
        <dbReference type="EMBL" id="PKI60351.1"/>
    </source>
</evidence>
<keyword evidence="1" id="KW-0472">Membrane</keyword>
<organism evidence="2 3">
    <name type="scientific">Punica granatum</name>
    <name type="common">Pomegranate</name>
    <dbReference type="NCBI Taxonomy" id="22663"/>
    <lineage>
        <taxon>Eukaryota</taxon>
        <taxon>Viridiplantae</taxon>
        <taxon>Streptophyta</taxon>
        <taxon>Embryophyta</taxon>
        <taxon>Tracheophyta</taxon>
        <taxon>Spermatophyta</taxon>
        <taxon>Magnoliopsida</taxon>
        <taxon>eudicotyledons</taxon>
        <taxon>Gunneridae</taxon>
        <taxon>Pentapetalae</taxon>
        <taxon>rosids</taxon>
        <taxon>malvids</taxon>
        <taxon>Myrtales</taxon>
        <taxon>Lythraceae</taxon>
        <taxon>Punica</taxon>
    </lineage>
</organism>